<accession>M9WGT7</accession>
<evidence type="ECO:0000313" key="3">
    <source>
        <dbReference type="EMBL" id="AGJ90665.1"/>
    </source>
</evidence>
<keyword evidence="1" id="KW-0159">Chromosome partition</keyword>
<organism evidence="3 4">
    <name type="scientific">Mycoplasma putrefaciens Mput9231</name>
    <dbReference type="NCBI Taxonomy" id="1292033"/>
    <lineage>
        <taxon>Bacteria</taxon>
        <taxon>Bacillati</taxon>
        <taxon>Mycoplasmatota</taxon>
        <taxon>Mollicutes</taxon>
        <taxon>Mycoplasmataceae</taxon>
        <taxon>Mycoplasma</taxon>
    </lineage>
</organism>
<name>M9WGT7_9MOLU</name>
<dbReference type="KEGG" id="mput:MPUT9231_2380"/>
<dbReference type="EMBL" id="CP004357">
    <property type="protein sequence ID" value="AGJ90665.1"/>
    <property type="molecule type" value="Genomic_DNA"/>
</dbReference>
<evidence type="ECO:0000313" key="4">
    <source>
        <dbReference type="Proteomes" id="UP000012984"/>
    </source>
</evidence>
<gene>
    <name evidence="3" type="ORF">MPUT9231_2380</name>
</gene>
<dbReference type="RefSeq" id="WP_015587290.1">
    <property type="nucleotide sequence ID" value="NC_021083.1"/>
</dbReference>
<dbReference type="Gene3D" id="6.10.250.2410">
    <property type="match status" value="1"/>
</dbReference>
<dbReference type="GO" id="GO:0007059">
    <property type="term" value="P:chromosome segregation"/>
    <property type="evidence" value="ECO:0007669"/>
    <property type="project" value="UniProtKB-KW"/>
</dbReference>
<protein>
    <recommendedName>
        <fullName evidence="2">Segregation and condensation protein A</fullName>
    </recommendedName>
</protein>
<evidence type="ECO:0000256" key="1">
    <source>
        <dbReference type="ARBA" id="ARBA00022829"/>
    </source>
</evidence>
<reference evidence="3 4" key="1">
    <citation type="journal article" date="2013" name="Genome Announc.">
        <title>Complete Genome Sequence of Mycoplasma putrefaciens Strain 9231, One of the Agents of Contagious Agalactia in Goats.</title>
        <authorList>
            <person name="Dupuy V."/>
            <person name="Sirand-Pugnet P."/>
            <person name="Baranowski E."/>
            <person name="Barre A."/>
            <person name="Breton M."/>
            <person name="Couture C."/>
            <person name="Dordet-Frisoni E."/>
            <person name="Gaurivaud P."/>
            <person name="Jacob D."/>
            <person name="Lemaitre C."/>
            <person name="Manso-Silvan L."/>
            <person name="Nikolski M."/>
            <person name="Nouvel L.X."/>
            <person name="Poumarat F."/>
            <person name="Tardy F."/>
            <person name="Thebault P."/>
            <person name="Theil S."/>
            <person name="Citti C."/>
            <person name="Blanchard A."/>
            <person name="Thiaucourt F."/>
        </authorList>
    </citation>
    <scope>NUCLEOTIDE SEQUENCE [LARGE SCALE GENOMIC DNA]</scope>
    <source>
        <strain evidence="3">Mput9231</strain>
    </source>
</reference>
<dbReference type="PANTHER" id="PTHR33969:SF2">
    <property type="entry name" value="SEGREGATION AND CONDENSATION PROTEIN A"/>
    <property type="match status" value="1"/>
</dbReference>
<dbReference type="PANTHER" id="PTHR33969">
    <property type="entry name" value="SEGREGATION AND CONDENSATION PROTEIN A"/>
    <property type="match status" value="1"/>
</dbReference>
<dbReference type="InterPro" id="IPR003768">
    <property type="entry name" value="ScpA"/>
</dbReference>
<dbReference type="OrthoDB" id="9811016at2"/>
<dbReference type="PATRIC" id="fig|1292033.3.peg.230"/>
<proteinExistence type="predicted"/>
<keyword evidence="4" id="KW-1185">Reference proteome</keyword>
<dbReference type="Proteomes" id="UP000012984">
    <property type="component" value="Chromosome"/>
</dbReference>
<evidence type="ECO:0000256" key="2">
    <source>
        <dbReference type="ARBA" id="ARBA00044777"/>
    </source>
</evidence>
<dbReference type="Pfam" id="PF02616">
    <property type="entry name" value="SMC_ScpA"/>
    <property type="match status" value="1"/>
</dbReference>
<sequence>MKHWTEVTIDQFSGPIELLWTMIKEKKISIVKLSLIEILDQYLEYIRQNQELDIEIASEYLTIAAQLIELKSRYLLPVVEVESATDELEFDELVNRIEQYDQIKNMANFFVESQNLYFTTLSKKKSKQNFSKELAFNSEEVLLDPLDIDLDKFTEIFRSVISKSKINDYYDDFDFENEIYQTLTTQAISPQQIANEIIAKMKTSRAKVWTLYELLEGMNLNNKNLISCFLAVLDLVRYQIMTISEHENDILIGFRKEVVQDESIIIKQLQAWESEVQYEQH</sequence>
<dbReference type="HOGENOM" id="CLU_038686_3_1_14"/>
<dbReference type="AlphaFoldDB" id="M9WGT7"/>
<dbReference type="eggNOG" id="COG1354">
    <property type="taxonomic scope" value="Bacteria"/>
</dbReference>